<dbReference type="KEGG" id="mpu:MYPU_0480"/>
<keyword evidence="1" id="KW-0812">Transmembrane</keyword>
<feature type="transmembrane region" description="Helical" evidence="1">
    <location>
        <begin position="117"/>
        <end position="137"/>
    </location>
</feature>
<organism evidence="3">
    <name type="scientific">Mycoplasmopsis pulmonis (strain UAB CTIP)</name>
    <name type="common">Mycoplasma pulmonis</name>
    <dbReference type="NCBI Taxonomy" id="272635"/>
    <lineage>
        <taxon>Bacteria</taxon>
        <taxon>Bacillati</taxon>
        <taxon>Mycoplasmatota</taxon>
        <taxon>Mycoplasmoidales</taxon>
        <taxon>Metamycoplasmataceae</taxon>
        <taxon>Mycoplasmopsis</taxon>
    </lineage>
</organism>
<keyword evidence="1" id="KW-1133">Transmembrane helix</keyword>
<keyword evidence="1" id="KW-0472">Membrane</keyword>
<name>Q98RG1_MYCPU</name>
<feature type="transmembrane region" description="Helical" evidence="1">
    <location>
        <begin position="188"/>
        <end position="209"/>
    </location>
</feature>
<dbReference type="BioCyc" id="MPUL272635:G1GT6-48-MONOMER"/>
<keyword evidence="3" id="KW-1185">Reference proteome</keyword>
<feature type="transmembrane region" description="Helical" evidence="1">
    <location>
        <begin position="243"/>
        <end position="267"/>
    </location>
</feature>
<dbReference type="RefSeq" id="WP_010924852.1">
    <property type="nucleotide sequence ID" value="NC_002771.1"/>
</dbReference>
<feature type="transmembrane region" description="Helical" evidence="1">
    <location>
        <begin position="157"/>
        <end position="179"/>
    </location>
</feature>
<evidence type="ECO:0000313" key="2">
    <source>
        <dbReference type="EMBL" id="CAC13221.1"/>
    </source>
</evidence>
<dbReference type="STRING" id="272635.gene:17576627"/>
<proteinExistence type="predicted"/>
<evidence type="ECO:0000256" key="1">
    <source>
        <dbReference type="SAM" id="Phobius"/>
    </source>
</evidence>
<dbReference type="EMBL" id="AL445563">
    <property type="protein sequence ID" value="CAC13221.1"/>
    <property type="molecule type" value="Genomic_DNA"/>
</dbReference>
<evidence type="ECO:0008006" key="4">
    <source>
        <dbReference type="Google" id="ProtNLM"/>
    </source>
</evidence>
<reference evidence="2 3" key="1">
    <citation type="journal article" date="2001" name="Nucleic Acids Res.">
        <title>The complete genome sequence of the murine respiratory pathogen Mycoplasma pulmonis.</title>
        <authorList>
            <person name="Chambaud I."/>
            <person name="Heilig R."/>
            <person name="Ferris S."/>
            <person name="Barbe V."/>
            <person name="Samson D."/>
            <person name="Galisson F."/>
            <person name="Moszer I."/>
            <person name="Dybvig K."/>
            <person name="Wroblewski H."/>
            <person name="Viari A."/>
            <person name="Rocha E.P.C."/>
            <person name="Blanchard A."/>
        </authorList>
    </citation>
    <scope>NUCLEOTIDE SEQUENCE [LARGE SCALE GENOMIC DNA]</scope>
    <source>
        <strain evidence="2 3">UAB CTIP</strain>
    </source>
</reference>
<dbReference type="AlphaFoldDB" id="Q98RG1"/>
<feature type="transmembrane region" description="Helical" evidence="1">
    <location>
        <begin position="92"/>
        <end position="110"/>
    </location>
</feature>
<protein>
    <recommendedName>
        <fullName evidence="4">Integral membrane protein (Intg_mem_TP0381)</fullName>
    </recommendedName>
</protein>
<dbReference type="PIR" id="H90517">
    <property type="entry name" value="H90517"/>
</dbReference>
<dbReference type="Proteomes" id="UP000000528">
    <property type="component" value="Chromosome"/>
</dbReference>
<gene>
    <name evidence="2" type="ordered locus">MYPU_0480</name>
</gene>
<sequence length="312" mass="36528">MRGFFKWQGNQLSFEGASFIFFNIFWVSFLVIAFGLWFFKDKVFQYFNSIDGRKTLSPRNIFIYSSASLILVLNVVRLYVLIGSNYPNKWEYLPLHLCRILVFSLMFCLYTKKIRWINYIGYTSIISAFVGLVLPDLSNNEYWQARGGVSIGIDSYIYWDFLLIHTIGFFVPIFVFIAFGQKITFSNYLAMFFVGFSIALSIFVLNYILSSNSDPSWQSNWFYLSIDSINTTYSSILGKASSWPFHVFTFSFIGFAATTVILIIYFLQDKVRIIYVNKKLTIKIIPSFNWMFFVDSYKEFSNKFKKVQNKNA</sequence>
<feature type="transmembrane region" description="Helical" evidence="1">
    <location>
        <begin position="20"/>
        <end position="39"/>
    </location>
</feature>
<evidence type="ECO:0000313" key="3">
    <source>
        <dbReference type="Proteomes" id="UP000000528"/>
    </source>
</evidence>
<accession>Q98RG1</accession>
<dbReference type="Pfam" id="PF14808">
    <property type="entry name" value="TMEM164"/>
    <property type="match status" value="1"/>
</dbReference>
<dbReference type="HOGENOM" id="CLU_079330_0_0_14"/>
<feature type="transmembrane region" description="Helical" evidence="1">
    <location>
        <begin position="60"/>
        <end position="80"/>
    </location>
</feature>
<dbReference type="eggNOG" id="ENOG5031YJZ">
    <property type="taxonomic scope" value="Bacteria"/>
</dbReference>